<dbReference type="SUPFAM" id="SSF56784">
    <property type="entry name" value="HAD-like"/>
    <property type="match status" value="1"/>
</dbReference>
<proteinExistence type="predicted"/>
<gene>
    <name evidence="1" type="ORF">ACFSKO_20150</name>
</gene>
<dbReference type="RefSeq" id="WP_380255067.1">
    <property type="nucleotide sequence ID" value="NZ_JBHUII010000013.1"/>
</dbReference>
<protein>
    <recommendedName>
        <fullName evidence="3">HAD family hydrolase</fullName>
    </recommendedName>
</protein>
<dbReference type="InterPro" id="IPR023214">
    <property type="entry name" value="HAD_sf"/>
</dbReference>
<dbReference type="Gene3D" id="1.10.150.400">
    <property type="match status" value="1"/>
</dbReference>
<organism evidence="1 2">
    <name type="scientific">Kiloniella antarctica</name>
    <dbReference type="NCBI Taxonomy" id="1550907"/>
    <lineage>
        <taxon>Bacteria</taxon>
        <taxon>Pseudomonadati</taxon>
        <taxon>Pseudomonadota</taxon>
        <taxon>Alphaproteobacteria</taxon>
        <taxon>Rhodospirillales</taxon>
        <taxon>Kiloniellaceae</taxon>
        <taxon>Kiloniella</taxon>
    </lineage>
</organism>
<name>A0ABW5BSZ7_9PROT</name>
<comment type="caution">
    <text evidence="1">The sequence shown here is derived from an EMBL/GenBank/DDBJ whole genome shotgun (WGS) entry which is preliminary data.</text>
</comment>
<evidence type="ECO:0008006" key="3">
    <source>
        <dbReference type="Google" id="ProtNLM"/>
    </source>
</evidence>
<accession>A0ABW5BSZ7</accession>
<dbReference type="Proteomes" id="UP001597294">
    <property type="component" value="Unassembled WGS sequence"/>
</dbReference>
<reference evidence="2" key="1">
    <citation type="journal article" date="2019" name="Int. J. Syst. Evol. Microbiol.">
        <title>The Global Catalogue of Microorganisms (GCM) 10K type strain sequencing project: providing services to taxonomists for standard genome sequencing and annotation.</title>
        <authorList>
            <consortium name="The Broad Institute Genomics Platform"/>
            <consortium name="The Broad Institute Genome Sequencing Center for Infectious Disease"/>
            <person name="Wu L."/>
            <person name="Ma J."/>
        </authorList>
    </citation>
    <scope>NUCLEOTIDE SEQUENCE [LARGE SCALE GENOMIC DNA]</scope>
    <source>
        <strain evidence="2">CGMCC 4.7192</strain>
    </source>
</reference>
<keyword evidence="2" id="KW-1185">Reference proteome</keyword>
<sequence length="253" mass="29504">MRKRIKLLEGAIEKAQAKVISIDVFDTLLLRTVRPELLRFKDFSHCQAQLSFFNEGVKPEDLYIARLKAGKYLYDKARRGMGEFEVTYKAIFEMIFSMEDCLKKIDRGVLQSCLKLELEQEKKQLSPCLYLSEFLKRQQSRGREIVYCSDMYLDAKSIGFLLKEILGDDLYGQVIVSSDWQKTKRHGSLFKEMLIELGIVPGQLFHIGDNLRSDVFVPQSLGINTMYWPRSYAWRISSTIWKKSYDCYLKSKA</sequence>
<dbReference type="Gene3D" id="3.40.50.1000">
    <property type="entry name" value="HAD superfamily/HAD-like"/>
    <property type="match status" value="1"/>
</dbReference>
<evidence type="ECO:0000313" key="2">
    <source>
        <dbReference type="Proteomes" id="UP001597294"/>
    </source>
</evidence>
<evidence type="ECO:0000313" key="1">
    <source>
        <dbReference type="EMBL" id="MFD2207935.1"/>
    </source>
</evidence>
<dbReference type="EMBL" id="JBHUII010000013">
    <property type="protein sequence ID" value="MFD2207935.1"/>
    <property type="molecule type" value="Genomic_DNA"/>
</dbReference>
<dbReference type="InterPro" id="IPR036412">
    <property type="entry name" value="HAD-like_sf"/>
</dbReference>